<organism evidence="2 3">
    <name type="scientific">Chlamydomonas reinhardtii</name>
    <name type="common">Chlamydomonas smithii</name>
    <dbReference type="NCBI Taxonomy" id="3055"/>
    <lineage>
        <taxon>Eukaryota</taxon>
        <taxon>Viridiplantae</taxon>
        <taxon>Chlorophyta</taxon>
        <taxon>core chlorophytes</taxon>
        <taxon>Chlorophyceae</taxon>
        <taxon>CS clade</taxon>
        <taxon>Chlamydomonadales</taxon>
        <taxon>Chlamydomonadaceae</taxon>
        <taxon>Chlamydomonas</taxon>
    </lineage>
</organism>
<keyword evidence="3" id="KW-1185">Reference proteome</keyword>
<evidence type="ECO:0000256" key="1">
    <source>
        <dbReference type="SAM" id="MobiDB-lite"/>
    </source>
</evidence>
<evidence type="ECO:0000313" key="2">
    <source>
        <dbReference type="EMBL" id="PNW70222.1"/>
    </source>
</evidence>
<proteinExistence type="predicted"/>
<accession>A0A2K3CPK3</accession>
<gene>
    <name evidence="2" type="ORF">CHLRE_17g710879v5</name>
</gene>
<dbReference type="GeneID" id="66056953"/>
<name>A0A2K3CPK3_CHLRE</name>
<dbReference type="RefSeq" id="XP_042914537.1">
    <property type="nucleotide sequence ID" value="XM_043072078.1"/>
</dbReference>
<dbReference type="AlphaFoldDB" id="A0A2K3CPK3"/>
<sequence>MQPQAAAVAAAATAPEEEQEDDDGSVAVQADAAAASARRAAAAAAEQAAVAAAAARAAVEAVRRAEALLAEALGARGELVSWWGHVGPGAREVGVAKEVAVVKRGRYCSATQRTGGC</sequence>
<feature type="compositionally biased region" description="Low complexity" evidence="1">
    <location>
        <begin position="1"/>
        <end position="14"/>
    </location>
</feature>
<dbReference type="KEGG" id="cre:CHLRE_17g710879v5"/>
<reference evidence="2 3" key="1">
    <citation type="journal article" date="2007" name="Science">
        <title>The Chlamydomonas genome reveals the evolution of key animal and plant functions.</title>
        <authorList>
            <person name="Merchant S.S."/>
            <person name="Prochnik S.E."/>
            <person name="Vallon O."/>
            <person name="Harris E.H."/>
            <person name="Karpowicz S.J."/>
            <person name="Witman G.B."/>
            <person name="Terry A."/>
            <person name="Salamov A."/>
            <person name="Fritz-Laylin L.K."/>
            <person name="Marechal-Drouard L."/>
            <person name="Marshall W.F."/>
            <person name="Qu L.H."/>
            <person name="Nelson D.R."/>
            <person name="Sanderfoot A.A."/>
            <person name="Spalding M.H."/>
            <person name="Kapitonov V.V."/>
            <person name="Ren Q."/>
            <person name="Ferris P."/>
            <person name="Lindquist E."/>
            <person name="Shapiro H."/>
            <person name="Lucas S.M."/>
            <person name="Grimwood J."/>
            <person name="Schmutz J."/>
            <person name="Cardol P."/>
            <person name="Cerutti H."/>
            <person name="Chanfreau G."/>
            <person name="Chen C.L."/>
            <person name="Cognat V."/>
            <person name="Croft M.T."/>
            <person name="Dent R."/>
            <person name="Dutcher S."/>
            <person name="Fernandez E."/>
            <person name="Fukuzawa H."/>
            <person name="Gonzalez-Ballester D."/>
            <person name="Gonzalez-Halphen D."/>
            <person name="Hallmann A."/>
            <person name="Hanikenne M."/>
            <person name="Hippler M."/>
            <person name="Inwood W."/>
            <person name="Jabbari K."/>
            <person name="Kalanon M."/>
            <person name="Kuras R."/>
            <person name="Lefebvre P.A."/>
            <person name="Lemaire S.D."/>
            <person name="Lobanov A.V."/>
            <person name="Lohr M."/>
            <person name="Manuell A."/>
            <person name="Meier I."/>
            <person name="Mets L."/>
            <person name="Mittag M."/>
            <person name="Mittelmeier T."/>
            <person name="Moroney J.V."/>
            <person name="Moseley J."/>
            <person name="Napoli C."/>
            <person name="Nedelcu A.M."/>
            <person name="Niyogi K."/>
            <person name="Novoselov S.V."/>
            <person name="Paulsen I.T."/>
            <person name="Pazour G."/>
            <person name="Purton S."/>
            <person name="Ral J.P."/>
            <person name="Riano-Pachon D.M."/>
            <person name="Riekhof W."/>
            <person name="Rymarquis L."/>
            <person name="Schroda M."/>
            <person name="Stern D."/>
            <person name="Umen J."/>
            <person name="Willows R."/>
            <person name="Wilson N."/>
            <person name="Zimmer S.L."/>
            <person name="Allmer J."/>
            <person name="Balk J."/>
            <person name="Bisova K."/>
            <person name="Chen C.J."/>
            <person name="Elias M."/>
            <person name="Gendler K."/>
            <person name="Hauser C."/>
            <person name="Lamb M.R."/>
            <person name="Ledford H."/>
            <person name="Long J.C."/>
            <person name="Minagawa J."/>
            <person name="Page M.D."/>
            <person name="Pan J."/>
            <person name="Pootakham W."/>
            <person name="Roje S."/>
            <person name="Rose A."/>
            <person name="Stahlberg E."/>
            <person name="Terauchi A.M."/>
            <person name="Yang P."/>
            <person name="Ball S."/>
            <person name="Bowler C."/>
            <person name="Dieckmann C.L."/>
            <person name="Gladyshev V.N."/>
            <person name="Green P."/>
            <person name="Jorgensen R."/>
            <person name="Mayfield S."/>
            <person name="Mueller-Roeber B."/>
            <person name="Rajamani S."/>
            <person name="Sayre R.T."/>
            <person name="Brokstein P."/>
            <person name="Dubchak I."/>
            <person name="Goodstein D."/>
            <person name="Hornick L."/>
            <person name="Huang Y.W."/>
            <person name="Jhaveri J."/>
            <person name="Luo Y."/>
            <person name="Martinez D."/>
            <person name="Ngau W.C."/>
            <person name="Otillar B."/>
            <person name="Poliakov A."/>
            <person name="Porter A."/>
            <person name="Szajkowski L."/>
            <person name="Werner G."/>
            <person name="Zhou K."/>
            <person name="Grigoriev I.V."/>
            <person name="Rokhsar D.S."/>
            <person name="Grossman A.R."/>
        </authorList>
    </citation>
    <scope>NUCLEOTIDE SEQUENCE [LARGE SCALE GENOMIC DNA]</scope>
    <source>
        <strain evidence="3">CC-503</strain>
    </source>
</reference>
<dbReference type="Gramene" id="PNW70222">
    <property type="protein sequence ID" value="PNW70222"/>
    <property type="gene ID" value="CHLRE_17g710879v5"/>
</dbReference>
<protein>
    <submittedName>
        <fullName evidence="2">Uncharacterized protein</fullName>
    </submittedName>
</protein>
<dbReference type="Proteomes" id="UP000006906">
    <property type="component" value="Chromosome 17"/>
</dbReference>
<feature type="region of interest" description="Disordered" evidence="1">
    <location>
        <begin position="1"/>
        <end position="30"/>
    </location>
</feature>
<dbReference type="EMBL" id="CM008978">
    <property type="protein sequence ID" value="PNW70222.1"/>
    <property type="molecule type" value="Genomic_DNA"/>
</dbReference>
<feature type="compositionally biased region" description="Acidic residues" evidence="1">
    <location>
        <begin position="15"/>
        <end position="24"/>
    </location>
</feature>
<dbReference type="InParanoid" id="A0A2K3CPK3"/>
<evidence type="ECO:0000313" key="3">
    <source>
        <dbReference type="Proteomes" id="UP000006906"/>
    </source>
</evidence>